<evidence type="ECO:0000256" key="12">
    <source>
        <dbReference type="ARBA" id="ARBA00049955"/>
    </source>
</evidence>
<evidence type="ECO:0000256" key="1">
    <source>
        <dbReference type="ARBA" id="ARBA00000705"/>
    </source>
</evidence>
<dbReference type="Pfam" id="PF07085">
    <property type="entry name" value="DRTGG"/>
    <property type="match status" value="1"/>
</dbReference>
<dbReference type="Gene3D" id="3.40.1390.20">
    <property type="entry name" value="HprK N-terminal domain-like"/>
    <property type="match status" value="1"/>
</dbReference>
<comment type="pathway">
    <text evidence="3 13">Metabolic intermediate biosynthesis; acetyl-CoA biosynthesis; acetyl-CoA from acetate: step 2/2.</text>
</comment>
<dbReference type="InterPro" id="IPR042112">
    <property type="entry name" value="P_AcTrfase_dom2"/>
</dbReference>
<dbReference type="InterPro" id="IPR002505">
    <property type="entry name" value="PTA_PTB"/>
</dbReference>
<comment type="catalytic activity">
    <reaction evidence="1 13">
        <text>acetyl-CoA + phosphate = acetyl phosphate + CoA</text>
        <dbReference type="Rhea" id="RHEA:19521"/>
        <dbReference type="ChEBI" id="CHEBI:22191"/>
        <dbReference type="ChEBI" id="CHEBI:43474"/>
        <dbReference type="ChEBI" id="CHEBI:57287"/>
        <dbReference type="ChEBI" id="CHEBI:57288"/>
        <dbReference type="EC" id="2.3.1.8"/>
    </reaction>
</comment>
<dbReference type="InterPro" id="IPR016475">
    <property type="entry name" value="P-Actrans_bac"/>
</dbReference>
<dbReference type="InterPro" id="IPR042113">
    <property type="entry name" value="P_AcTrfase_dom1"/>
</dbReference>
<feature type="domain" description="Phosphate acetyl/butaryl transferase" evidence="14">
    <location>
        <begin position="360"/>
        <end position="673"/>
    </location>
</feature>
<evidence type="ECO:0000259" key="15">
    <source>
        <dbReference type="Pfam" id="PF07085"/>
    </source>
</evidence>
<dbReference type="EC" id="2.3.1.8" evidence="6 13"/>
<dbReference type="UniPathway" id="UPA00340">
    <property type="reaction ID" value="UER00459"/>
</dbReference>
<evidence type="ECO:0000256" key="3">
    <source>
        <dbReference type="ARBA" id="ARBA00004989"/>
    </source>
</evidence>
<dbReference type="NCBIfam" id="TIGR00651">
    <property type="entry name" value="pta"/>
    <property type="match status" value="1"/>
</dbReference>
<reference evidence="16 17" key="1">
    <citation type="submission" date="2017-08" db="EMBL/GenBank/DDBJ databases">
        <title>The complete genome sequence of Nocardiopsis gilva YIM 90087.</title>
        <authorList>
            <person name="Yin M."/>
            <person name="Tang S."/>
        </authorList>
    </citation>
    <scope>NUCLEOTIDE SEQUENCE [LARGE SCALE GENOMIC DNA]</scope>
    <source>
        <strain evidence="16 17">YIM 90087</strain>
    </source>
</reference>
<evidence type="ECO:0000256" key="13">
    <source>
        <dbReference type="PIRNR" id="PIRNR006107"/>
    </source>
</evidence>
<dbReference type="InterPro" id="IPR050500">
    <property type="entry name" value="Phos_Acetyltrans/Butyryltrans"/>
</dbReference>
<dbReference type="GO" id="GO:0005737">
    <property type="term" value="C:cytoplasm"/>
    <property type="evidence" value="ECO:0007669"/>
    <property type="project" value="UniProtKB-SubCell"/>
</dbReference>
<dbReference type="KEGG" id="ngv:CDO52_09385"/>
<sequence>MTHGVYIASSDAESDKATIALGMAELLSSTVGSIGVFRPVVDASVRDSVVETLRRRFKLKANYEDCVGVTYDEVHADPDAAMAAIMRAYRALASRCAAVVVVGTDYTDVGAPTEFTFNARVAANLATPVVLVVSGAERDHAEIRDATGLARQELAREHATRLATVVDRVDPDRAESLRKELDGIAYVLPEVPGLSAPTVRDLQRACDGRLIFGEEKRLGRETSGLVVAAMSLPNVLDRMEADRLVIMAADRAGAMLPALIAAHHSTDFPSVAGVVLTGEMYMPEPVFRLLAGMDVRLPVITTDQDTFSTATRLAAVRGGITPGAEGKIESALAAFAEAVDGEALLERLQVARSETVTPLMFEHTLLERARGDRKRIVLPEGTEERVLRAADLLLRRDVADLVVLGSPRQVNAKASDLGFDLSAVTIIDPETSELRERFAEEYARLRAHKGVTKELAMDTVGELSYFGTLMVQCGLADGMVSGAAHTTAQTIRPSFEILRSSLVSSVFFMCLADRVLVYGDCAVNPDPTTEQLADIAIDSAATAEQFGVEPRVAMLSYSTGASGSGAGVDKVRRATEMVKERRPDLLIEGPIQYDAAIDPGVARTKMPDSLVAGRATVFVVPDLNTGNTLYKGVQRSAGAVAIGPVLQGLRKPVNDLSRGATVQDIVNTVAITAVQAQGTQGSGS</sequence>
<feature type="domain" description="DRTGG" evidence="15">
    <location>
        <begin position="201"/>
        <end position="314"/>
    </location>
</feature>
<protein>
    <recommendedName>
        <fullName evidence="7 13">Phosphate acetyltransferase</fullName>
        <ecNumber evidence="6 13">2.3.1.8</ecNumber>
    </recommendedName>
    <alternativeName>
        <fullName evidence="11 13">Phosphotransacetylase</fullName>
    </alternativeName>
</protein>
<dbReference type="SUPFAM" id="SSF53659">
    <property type="entry name" value="Isocitrate/Isopropylmalate dehydrogenase-like"/>
    <property type="match status" value="1"/>
</dbReference>
<dbReference type="GO" id="GO:0006085">
    <property type="term" value="P:acetyl-CoA biosynthetic process"/>
    <property type="evidence" value="ECO:0007669"/>
    <property type="project" value="UniProtKB-UniPathway"/>
</dbReference>
<comment type="domain">
    <text evidence="13">The N-terminal region seems to be important for proper quaternary structure. The C-terminal region contains the substrate-binding site.</text>
</comment>
<dbReference type="SUPFAM" id="SSF75138">
    <property type="entry name" value="HprK N-terminal domain-like"/>
    <property type="match status" value="1"/>
</dbReference>
<dbReference type="FunFam" id="3.40.50.10750:FF:000001">
    <property type="entry name" value="Phosphate acetyltransferase"/>
    <property type="match status" value="1"/>
</dbReference>
<dbReference type="PANTHER" id="PTHR43356:SF3">
    <property type="entry name" value="PHOSPHATE ACETYLTRANSFERASE"/>
    <property type="match status" value="1"/>
</dbReference>
<accession>A0A223S4C0</accession>
<comment type="similarity">
    <text evidence="5 13">In the N-terminal section; belongs to the CobB/CobQ family.</text>
</comment>
<evidence type="ECO:0000256" key="5">
    <source>
        <dbReference type="ARBA" id="ARBA00009786"/>
    </source>
</evidence>
<evidence type="ECO:0000256" key="9">
    <source>
        <dbReference type="ARBA" id="ARBA00022679"/>
    </source>
</evidence>
<evidence type="ECO:0000256" key="6">
    <source>
        <dbReference type="ARBA" id="ARBA00012707"/>
    </source>
</evidence>
<dbReference type="InterPro" id="IPR004614">
    <property type="entry name" value="P_AcTrfase"/>
</dbReference>
<keyword evidence="8 13" id="KW-0963">Cytoplasm</keyword>
<comment type="subcellular location">
    <subcellularLocation>
        <location evidence="2 13">Cytoplasm</location>
    </subcellularLocation>
</comment>
<comment type="similarity">
    <text evidence="4 13">In the C-terminal section; belongs to the phosphate acetyltransferase and butyryltransferase family.</text>
</comment>
<evidence type="ECO:0000256" key="7">
    <source>
        <dbReference type="ARBA" id="ARBA00021528"/>
    </source>
</evidence>
<keyword evidence="9 13" id="KW-0808">Transferase</keyword>
<dbReference type="Gene3D" id="3.40.50.10950">
    <property type="match status" value="1"/>
</dbReference>
<evidence type="ECO:0000256" key="4">
    <source>
        <dbReference type="ARBA" id="ARBA00008756"/>
    </source>
</evidence>
<dbReference type="GO" id="GO:0008959">
    <property type="term" value="F:phosphate acetyltransferase activity"/>
    <property type="evidence" value="ECO:0007669"/>
    <property type="project" value="UniProtKB-EC"/>
</dbReference>
<dbReference type="Gene3D" id="3.40.50.300">
    <property type="entry name" value="P-loop containing nucleotide triphosphate hydrolases"/>
    <property type="match status" value="1"/>
</dbReference>
<evidence type="ECO:0000256" key="10">
    <source>
        <dbReference type="ARBA" id="ARBA00023315"/>
    </source>
</evidence>
<evidence type="ECO:0000256" key="2">
    <source>
        <dbReference type="ARBA" id="ARBA00004496"/>
    </source>
</evidence>
<gene>
    <name evidence="16" type="ORF">CDO52_09385</name>
</gene>
<dbReference type="Proteomes" id="UP000215005">
    <property type="component" value="Chromosome"/>
</dbReference>
<name>A0A223S4C0_9ACTN</name>
<dbReference type="AlphaFoldDB" id="A0A223S4C0"/>
<proteinExistence type="inferred from homology"/>
<dbReference type="SUPFAM" id="SSF52540">
    <property type="entry name" value="P-loop containing nucleoside triphosphate hydrolases"/>
    <property type="match status" value="1"/>
</dbReference>
<dbReference type="InterPro" id="IPR027417">
    <property type="entry name" value="P-loop_NTPase"/>
</dbReference>
<dbReference type="RefSeq" id="WP_094932323.1">
    <property type="nucleotide sequence ID" value="NZ_CP022753.1"/>
</dbReference>
<dbReference type="Gene3D" id="3.40.50.10750">
    <property type="entry name" value="Isocitrate/Isopropylmalate dehydrogenase-like"/>
    <property type="match status" value="1"/>
</dbReference>
<dbReference type="InterPro" id="IPR010766">
    <property type="entry name" value="DRTGG"/>
</dbReference>
<keyword evidence="10 13" id="KW-0012">Acyltransferase</keyword>
<dbReference type="NCBIfam" id="NF004167">
    <property type="entry name" value="PRK05632.1"/>
    <property type="match status" value="1"/>
</dbReference>
<dbReference type="OrthoDB" id="9808984at2"/>
<dbReference type="PANTHER" id="PTHR43356">
    <property type="entry name" value="PHOSPHATE ACETYLTRANSFERASE"/>
    <property type="match status" value="1"/>
</dbReference>
<dbReference type="PIRSF" id="PIRSF006107">
    <property type="entry name" value="PhpActrans_proteobac"/>
    <property type="match status" value="1"/>
</dbReference>
<dbReference type="EMBL" id="CP022753">
    <property type="protein sequence ID" value="ASU82973.1"/>
    <property type="molecule type" value="Genomic_DNA"/>
</dbReference>
<dbReference type="Pfam" id="PF01515">
    <property type="entry name" value="PTA_PTB"/>
    <property type="match status" value="1"/>
</dbReference>
<comment type="function">
    <text evidence="12 13">Involved in acetate metabolism.</text>
</comment>
<evidence type="ECO:0000256" key="11">
    <source>
        <dbReference type="ARBA" id="ARBA00031108"/>
    </source>
</evidence>
<dbReference type="Pfam" id="PF13500">
    <property type="entry name" value="AAA_26"/>
    <property type="match status" value="1"/>
</dbReference>
<evidence type="ECO:0000256" key="8">
    <source>
        <dbReference type="ARBA" id="ARBA00022490"/>
    </source>
</evidence>
<dbReference type="InterPro" id="IPR028979">
    <property type="entry name" value="Ser_kin/Pase_Hpr-like_N_sf"/>
</dbReference>
<dbReference type="NCBIfam" id="NF007233">
    <property type="entry name" value="PRK09653.1"/>
    <property type="match status" value="1"/>
</dbReference>
<organism evidence="16 17">
    <name type="scientific">Nocardiopsis gilva YIM 90087</name>
    <dbReference type="NCBI Taxonomy" id="1235441"/>
    <lineage>
        <taxon>Bacteria</taxon>
        <taxon>Bacillati</taxon>
        <taxon>Actinomycetota</taxon>
        <taxon>Actinomycetes</taxon>
        <taxon>Streptosporangiales</taxon>
        <taxon>Nocardiopsidaceae</taxon>
        <taxon>Nocardiopsis</taxon>
    </lineage>
</organism>
<evidence type="ECO:0000313" key="16">
    <source>
        <dbReference type="EMBL" id="ASU82973.1"/>
    </source>
</evidence>
<evidence type="ECO:0000259" key="14">
    <source>
        <dbReference type="Pfam" id="PF01515"/>
    </source>
</evidence>
<evidence type="ECO:0000313" key="17">
    <source>
        <dbReference type="Proteomes" id="UP000215005"/>
    </source>
</evidence>
<keyword evidence="17" id="KW-1185">Reference proteome</keyword>